<dbReference type="PANTHER" id="PTHR21599:SF0">
    <property type="entry name" value="GLYCERATE KINASE"/>
    <property type="match status" value="1"/>
</dbReference>
<evidence type="ECO:0000256" key="1">
    <source>
        <dbReference type="ARBA" id="ARBA00006284"/>
    </source>
</evidence>
<dbReference type="PANTHER" id="PTHR21599">
    <property type="entry name" value="GLYCERATE KINASE"/>
    <property type="match status" value="1"/>
</dbReference>
<dbReference type="Pfam" id="PF02595">
    <property type="entry name" value="Gly_kinase"/>
    <property type="match status" value="1"/>
</dbReference>
<keyword evidence="3 4" id="KW-0418">Kinase</keyword>
<dbReference type="PIRSF" id="PIRSF006078">
    <property type="entry name" value="GlxK"/>
    <property type="match status" value="1"/>
</dbReference>
<dbReference type="Proteomes" id="UP000242972">
    <property type="component" value="Unassembled WGS sequence"/>
</dbReference>
<dbReference type="InterPro" id="IPR036129">
    <property type="entry name" value="Glycerate_kinase_sf"/>
</dbReference>
<evidence type="ECO:0000256" key="3">
    <source>
        <dbReference type="ARBA" id="ARBA00022777"/>
    </source>
</evidence>
<sequence length="370" mass="39068">MQILIAPDSFKGSLSAQAVATGLARGLSHVLPENSVRIQPMADGGEGTGAVVEHLGGRRVFSPTVTIYGQPTEGYWIRWERVAVVEAAVGSGFVPPESRQFSGEHTTSLGTGLLIAHALADPGIDRVIVALGGTGSTDGGMGLLAALGARFEDSHGQILEPFGDNLGKVAKYSAPHLTKPLMGIYDVQVPLLGPRGAVAQFGIQKGIAPPNVDRVNAEMAHYAHRIQSQLNEHWIENLGAGSAGGMGFGILAAGGCLEPGAETIAHWCKLDEQIQTADWIVTGEGRIDRQTLEGKVVGTIVRHAEQYHKPVVAVVGSRTDDLHELHLAGLTLVMPLATGPMTLQEEMANAPQLLSLLGEELGWLLKTLDH</sequence>
<dbReference type="AlphaFoldDB" id="A0A2T2XLK1"/>
<proteinExistence type="inferred from homology"/>
<reference evidence="5 6" key="1">
    <citation type="journal article" date="2014" name="BMC Genomics">
        <title>Comparison of environmental and isolate Sulfobacillus genomes reveals diverse carbon, sulfur, nitrogen, and hydrogen metabolisms.</title>
        <authorList>
            <person name="Justice N.B."/>
            <person name="Norman A."/>
            <person name="Brown C.T."/>
            <person name="Singh A."/>
            <person name="Thomas B.C."/>
            <person name="Banfield J.F."/>
        </authorList>
    </citation>
    <scope>NUCLEOTIDE SEQUENCE [LARGE SCALE GENOMIC DNA]</scope>
    <source>
        <strain evidence="5">AMDSBA4</strain>
    </source>
</reference>
<dbReference type="SUPFAM" id="SSF110738">
    <property type="entry name" value="Glycerate kinase I"/>
    <property type="match status" value="1"/>
</dbReference>
<organism evidence="5 6">
    <name type="scientific">Sulfobacillus benefaciens</name>
    <dbReference type="NCBI Taxonomy" id="453960"/>
    <lineage>
        <taxon>Bacteria</taxon>
        <taxon>Bacillati</taxon>
        <taxon>Bacillota</taxon>
        <taxon>Clostridia</taxon>
        <taxon>Eubacteriales</taxon>
        <taxon>Clostridiales Family XVII. Incertae Sedis</taxon>
        <taxon>Sulfobacillus</taxon>
    </lineage>
</organism>
<accession>A0A2T2XLK1</accession>
<evidence type="ECO:0000313" key="5">
    <source>
        <dbReference type="EMBL" id="PSR35351.1"/>
    </source>
</evidence>
<evidence type="ECO:0000313" key="6">
    <source>
        <dbReference type="Proteomes" id="UP000242972"/>
    </source>
</evidence>
<protein>
    <submittedName>
        <fullName evidence="5">Glycerate kinase</fullName>
    </submittedName>
</protein>
<evidence type="ECO:0000256" key="2">
    <source>
        <dbReference type="ARBA" id="ARBA00022679"/>
    </source>
</evidence>
<comment type="caution">
    <text evidence="5">The sequence shown here is derived from an EMBL/GenBank/DDBJ whole genome shotgun (WGS) entry which is preliminary data.</text>
</comment>
<dbReference type="InterPro" id="IPR018197">
    <property type="entry name" value="Glycerate_kinase_RE-like"/>
</dbReference>
<keyword evidence="2 4" id="KW-0808">Transferase</keyword>
<dbReference type="InterPro" id="IPR018193">
    <property type="entry name" value="Glyc_kinase_flavodox-like_fold"/>
</dbReference>
<dbReference type="EMBL" id="PXYW01000002">
    <property type="protein sequence ID" value="PSR35351.1"/>
    <property type="molecule type" value="Genomic_DNA"/>
</dbReference>
<dbReference type="Gene3D" id="3.90.1510.10">
    <property type="entry name" value="Glycerate kinase, domain 2"/>
    <property type="match status" value="1"/>
</dbReference>
<evidence type="ECO:0000256" key="4">
    <source>
        <dbReference type="PIRNR" id="PIRNR006078"/>
    </source>
</evidence>
<gene>
    <name evidence="5" type="ORF">C7B46_01415</name>
</gene>
<comment type="similarity">
    <text evidence="1 4">Belongs to the glycerate kinase type-1 family.</text>
</comment>
<dbReference type="GO" id="GO:0008887">
    <property type="term" value="F:glycerate kinase activity"/>
    <property type="evidence" value="ECO:0007669"/>
    <property type="project" value="UniProtKB-UniRule"/>
</dbReference>
<dbReference type="GO" id="GO:0031388">
    <property type="term" value="P:organic acid phosphorylation"/>
    <property type="evidence" value="ECO:0007669"/>
    <property type="project" value="UniProtKB-UniRule"/>
</dbReference>
<dbReference type="NCBIfam" id="TIGR00045">
    <property type="entry name" value="glycerate kinase"/>
    <property type="match status" value="1"/>
</dbReference>
<name>A0A2T2XLK1_9FIRM</name>
<dbReference type="InterPro" id="IPR004381">
    <property type="entry name" value="Glycerate_kinase"/>
</dbReference>
<dbReference type="Gene3D" id="3.40.50.10350">
    <property type="entry name" value="Glycerate kinase, domain 1"/>
    <property type="match status" value="1"/>
</dbReference>